<dbReference type="RefSeq" id="WP_092725041.1">
    <property type="nucleotide sequence ID" value="NZ_FNGW01000003.1"/>
</dbReference>
<dbReference type="InterPro" id="IPR008147">
    <property type="entry name" value="Gln_synt_N"/>
</dbReference>
<protein>
    <recommendedName>
        <fullName evidence="4">Glutamine synthetase</fullName>
        <ecNumber evidence="3">6.3.1.2</ecNumber>
    </recommendedName>
    <alternativeName>
        <fullName evidence="11">Glutamate--ammonia ligase</fullName>
    </alternativeName>
    <alternativeName>
        <fullName evidence="10">Glutamine synthetase I alpha</fullName>
    </alternativeName>
</protein>
<dbReference type="InterPro" id="IPR004809">
    <property type="entry name" value="Gln_synth_I"/>
</dbReference>
<evidence type="ECO:0000256" key="10">
    <source>
        <dbReference type="ARBA" id="ARBA00030136"/>
    </source>
</evidence>
<keyword evidence="9 13" id="KW-0067">ATP-binding</keyword>
<dbReference type="InterPro" id="IPR014746">
    <property type="entry name" value="Gln_synth/guanido_kin_cat_dom"/>
</dbReference>
<name>A0A1G9MTI1_9FIRM</name>
<feature type="binding site" evidence="14">
    <location>
        <position position="243"/>
    </location>
    <ligand>
        <name>Mg(2+)</name>
        <dbReference type="ChEBI" id="CHEBI:18420"/>
        <label>1</label>
    </ligand>
</feature>
<feature type="binding site" evidence="13">
    <location>
        <position position="182"/>
    </location>
    <ligand>
        <name>ATP</name>
        <dbReference type="ChEBI" id="CHEBI:30616"/>
    </ligand>
</feature>
<dbReference type="Proteomes" id="UP000199068">
    <property type="component" value="Unassembled WGS sequence"/>
</dbReference>
<evidence type="ECO:0000256" key="8">
    <source>
        <dbReference type="ARBA" id="ARBA00022741"/>
    </source>
</evidence>
<feature type="binding site" evidence="13">
    <location>
        <begin position="197"/>
        <end position="199"/>
    </location>
    <ligand>
        <name>ATP</name>
        <dbReference type="ChEBI" id="CHEBI:30616"/>
    </ligand>
</feature>
<keyword evidence="7 14" id="KW-0479">Metal-binding</keyword>
<evidence type="ECO:0000259" key="18">
    <source>
        <dbReference type="PROSITE" id="PS51986"/>
    </source>
</evidence>
<dbReference type="SUPFAM" id="SSF55931">
    <property type="entry name" value="Glutamine synthetase/guanido kinase"/>
    <property type="match status" value="1"/>
</dbReference>
<dbReference type="SMART" id="SM01230">
    <property type="entry name" value="Gln-synt_C"/>
    <property type="match status" value="1"/>
</dbReference>
<reference evidence="20 21" key="1">
    <citation type="submission" date="2016-10" db="EMBL/GenBank/DDBJ databases">
        <authorList>
            <person name="de Groot N.N."/>
        </authorList>
    </citation>
    <scope>NUCLEOTIDE SEQUENCE [LARGE SCALE GENOMIC DNA]</scope>
    <source>
        <strain evidence="20 21">DSM 797</strain>
    </source>
</reference>
<feature type="binding site" evidence="12">
    <location>
        <position position="299"/>
    </location>
    <ligand>
        <name>L-glutamate</name>
        <dbReference type="ChEBI" id="CHEBI:29985"/>
    </ligand>
</feature>
<dbReference type="InterPro" id="IPR008146">
    <property type="entry name" value="Gln_synth_cat_dom"/>
</dbReference>
<feature type="binding site" evidence="14">
    <location>
        <position position="194"/>
    </location>
    <ligand>
        <name>Mg(2+)</name>
        <dbReference type="ChEBI" id="CHEBI:18420"/>
        <label>1</label>
    </ligand>
</feature>
<keyword evidence="15" id="KW-0597">Phosphoprotein</keyword>
<accession>A0A1G9MTI1</accession>
<feature type="binding site" evidence="14">
    <location>
        <position position="132"/>
    </location>
    <ligand>
        <name>Mg(2+)</name>
        <dbReference type="ChEBI" id="CHEBI:18420"/>
        <label>1</label>
    </ligand>
</feature>
<evidence type="ECO:0000313" key="20">
    <source>
        <dbReference type="EMBL" id="SDL77529.1"/>
    </source>
</evidence>
<keyword evidence="5" id="KW-0963">Cytoplasm</keyword>
<keyword evidence="21" id="KW-1185">Reference proteome</keyword>
<dbReference type="STRING" id="1121325.SAMN04515677_103352"/>
<dbReference type="GO" id="GO:0005524">
    <property type="term" value="F:ATP binding"/>
    <property type="evidence" value="ECO:0007669"/>
    <property type="project" value="UniProtKB-KW"/>
</dbReference>
<evidence type="ECO:0000256" key="5">
    <source>
        <dbReference type="ARBA" id="ARBA00022490"/>
    </source>
</evidence>
<dbReference type="GO" id="GO:0006542">
    <property type="term" value="P:glutamine biosynthetic process"/>
    <property type="evidence" value="ECO:0007669"/>
    <property type="project" value="InterPro"/>
</dbReference>
<dbReference type="PROSITE" id="PS51986">
    <property type="entry name" value="GS_BETA_GRASP"/>
    <property type="match status" value="1"/>
</dbReference>
<feature type="binding site" evidence="12">
    <location>
        <position position="311"/>
    </location>
    <ligand>
        <name>L-glutamate</name>
        <dbReference type="ChEBI" id="CHEBI:29985"/>
    </ligand>
</feature>
<dbReference type="GO" id="GO:0005737">
    <property type="term" value="C:cytoplasm"/>
    <property type="evidence" value="ECO:0007669"/>
    <property type="project" value="UniProtKB-SubCell"/>
</dbReference>
<feature type="binding site" evidence="12">
    <location>
        <position position="294"/>
    </location>
    <ligand>
        <name>L-glutamate</name>
        <dbReference type="ChEBI" id="CHEBI:29985"/>
    </ligand>
</feature>
<dbReference type="Pfam" id="PF03951">
    <property type="entry name" value="Gln-synt_N"/>
    <property type="match status" value="1"/>
</dbReference>
<dbReference type="SUPFAM" id="SSF54368">
    <property type="entry name" value="Glutamine synthetase, N-terminal domain"/>
    <property type="match status" value="1"/>
</dbReference>
<comment type="cofactor">
    <cofactor evidence="14">
        <name>Mg(2+)</name>
        <dbReference type="ChEBI" id="CHEBI:18420"/>
    </cofactor>
    <text evidence="14">Binds 2 Mg(2+) ions per subunit.</text>
</comment>
<organism evidence="20 21">
    <name type="scientific">Romboutsia lituseburensis DSM 797</name>
    <dbReference type="NCBI Taxonomy" id="1121325"/>
    <lineage>
        <taxon>Bacteria</taxon>
        <taxon>Bacillati</taxon>
        <taxon>Bacillota</taxon>
        <taxon>Clostridia</taxon>
        <taxon>Peptostreptococcales</taxon>
        <taxon>Peptostreptococcaceae</taxon>
        <taxon>Romboutsia</taxon>
    </lineage>
</organism>
<evidence type="ECO:0000256" key="2">
    <source>
        <dbReference type="ARBA" id="ARBA00009897"/>
    </source>
</evidence>
<keyword evidence="6" id="KW-0436">Ligase</keyword>
<dbReference type="EMBL" id="FNGW01000003">
    <property type="protein sequence ID" value="SDL77529.1"/>
    <property type="molecule type" value="Genomic_DNA"/>
</dbReference>
<gene>
    <name evidence="20" type="ORF">SAMN04515677_103352</name>
</gene>
<feature type="binding site" evidence="12">
    <location>
        <position position="330"/>
    </location>
    <ligand>
        <name>L-glutamate</name>
        <dbReference type="ChEBI" id="CHEBI:29985"/>
    </ligand>
</feature>
<dbReference type="Gene3D" id="3.30.590.10">
    <property type="entry name" value="Glutamine synthetase/guanido kinase, catalytic domain"/>
    <property type="match status" value="1"/>
</dbReference>
<feature type="modified residue" description="O-AMP-tyrosine" evidence="15">
    <location>
        <position position="368"/>
    </location>
</feature>
<dbReference type="PROSITE" id="PS51987">
    <property type="entry name" value="GS_CATALYTIC"/>
    <property type="match status" value="1"/>
</dbReference>
<evidence type="ECO:0000256" key="3">
    <source>
        <dbReference type="ARBA" id="ARBA00012937"/>
    </source>
</evidence>
<evidence type="ECO:0000256" key="16">
    <source>
        <dbReference type="PROSITE-ProRule" id="PRU01330"/>
    </source>
</evidence>
<feature type="binding site" evidence="14">
    <location>
        <position position="187"/>
    </location>
    <ligand>
        <name>Mg(2+)</name>
        <dbReference type="ChEBI" id="CHEBI:18420"/>
        <label>1</label>
    </ligand>
</feature>
<dbReference type="GO" id="GO:0046872">
    <property type="term" value="F:metal ion binding"/>
    <property type="evidence" value="ECO:0007669"/>
    <property type="project" value="UniProtKB-KW"/>
</dbReference>
<dbReference type="AlphaFoldDB" id="A0A1G9MTI1"/>
<dbReference type="Pfam" id="PF00120">
    <property type="entry name" value="Gln-synt_C"/>
    <property type="match status" value="1"/>
</dbReference>
<evidence type="ECO:0000256" key="6">
    <source>
        <dbReference type="ARBA" id="ARBA00022598"/>
    </source>
</evidence>
<dbReference type="NCBIfam" id="TIGR00653">
    <property type="entry name" value="GlnA"/>
    <property type="match status" value="1"/>
</dbReference>
<sequence>MSNIINDVLDFTKENDVKFIKLSFCDIFGSQKNICITSEELPRAFKHGISFDASALKGFMNVEESDLFLFPDPTTLSILPWRPEQGRVVRLFCDIKHPDKTPFEGDGRHILKKAIKKANDMGYVCKIGPECEFYLFELNEKGYPTKIPHDFAGYFDLGPFDRGENVRREICVALDEMGIIPESSHHEQGPGQNEIDFKYSNALDAADNLITFKSIVKSVANRHGLFASFMPKPILDKSGSGLHVNISLFKNGINIFDKEIKESYGIAQSFMAGILAHIDEITAFLNPLTNSYYRLGYFEAPKYITWSCQNRSQLIRIPAAKGIYSRMELRSPDPCCNPYIAFALIINAGLDGIKNNLKLTNPCNLNLYAASFEELKDIASLPTNLRDALQKAKESNFVKSVLPPNTLKKYIDYKDQEFEAYLYASNKETIEEKLYFQTM</sequence>
<dbReference type="EC" id="6.3.1.2" evidence="3"/>
<evidence type="ECO:0000259" key="19">
    <source>
        <dbReference type="PROSITE" id="PS51987"/>
    </source>
</evidence>
<evidence type="ECO:0000256" key="15">
    <source>
        <dbReference type="PIRSR" id="PIRSR604809-50"/>
    </source>
</evidence>
<dbReference type="PANTHER" id="PTHR43785">
    <property type="entry name" value="GAMMA-GLUTAMYLPUTRESCINE SYNTHETASE"/>
    <property type="match status" value="1"/>
</dbReference>
<comment type="subcellular location">
    <subcellularLocation>
        <location evidence="1">Cytoplasm</location>
    </subcellularLocation>
</comment>
<evidence type="ECO:0000256" key="12">
    <source>
        <dbReference type="PIRSR" id="PIRSR604809-1"/>
    </source>
</evidence>
<evidence type="ECO:0000256" key="14">
    <source>
        <dbReference type="PIRSR" id="PIRSR604809-3"/>
    </source>
</evidence>
<evidence type="ECO:0000256" key="1">
    <source>
        <dbReference type="ARBA" id="ARBA00004496"/>
    </source>
</evidence>
<evidence type="ECO:0000256" key="17">
    <source>
        <dbReference type="RuleBase" id="RU000384"/>
    </source>
</evidence>
<keyword evidence="8 13" id="KW-0547">Nucleotide-binding</keyword>
<dbReference type="Gene3D" id="3.10.20.70">
    <property type="entry name" value="Glutamine synthetase, N-terminal domain"/>
    <property type="match status" value="1"/>
</dbReference>
<evidence type="ECO:0000256" key="13">
    <source>
        <dbReference type="PIRSR" id="PIRSR604809-2"/>
    </source>
</evidence>
<evidence type="ECO:0000256" key="9">
    <source>
        <dbReference type="ARBA" id="ARBA00022840"/>
    </source>
</evidence>
<dbReference type="PANTHER" id="PTHR43785:SF12">
    <property type="entry name" value="TYPE-1 GLUTAMINE SYNTHETASE 2"/>
    <property type="match status" value="1"/>
</dbReference>
<evidence type="ECO:0000256" key="4">
    <source>
        <dbReference type="ARBA" id="ARBA00021364"/>
    </source>
</evidence>
<evidence type="ECO:0000256" key="7">
    <source>
        <dbReference type="ARBA" id="ARBA00022723"/>
    </source>
</evidence>
<feature type="domain" description="GS catalytic" evidence="19">
    <location>
        <begin position="107"/>
        <end position="439"/>
    </location>
</feature>
<comment type="similarity">
    <text evidence="2 16 17">Belongs to the glutamine synthetase family.</text>
</comment>
<evidence type="ECO:0000256" key="11">
    <source>
        <dbReference type="ARBA" id="ARBA00030668"/>
    </source>
</evidence>
<feature type="domain" description="GS beta-grasp" evidence="18">
    <location>
        <begin position="15"/>
        <end position="100"/>
    </location>
</feature>
<dbReference type="InterPro" id="IPR036651">
    <property type="entry name" value="Gln_synt_N_sf"/>
</dbReference>
<feature type="binding site" evidence="14">
    <location>
        <position position="130"/>
    </location>
    <ligand>
        <name>Mg(2+)</name>
        <dbReference type="ChEBI" id="CHEBI:18420"/>
        <label>1</label>
    </ligand>
</feature>
<proteinExistence type="inferred from homology"/>
<feature type="binding site" evidence="14">
    <location>
        <position position="328"/>
    </location>
    <ligand>
        <name>Mg(2+)</name>
        <dbReference type="ChEBI" id="CHEBI:18420"/>
        <label>1</label>
    </ligand>
</feature>
<evidence type="ECO:0000313" key="21">
    <source>
        <dbReference type="Proteomes" id="UP000199068"/>
    </source>
</evidence>
<keyword evidence="14" id="KW-0460">Magnesium</keyword>
<dbReference type="GO" id="GO:0004356">
    <property type="term" value="F:glutamine synthetase activity"/>
    <property type="evidence" value="ECO:0007669"/>
    <property type="project" value="UniProtKB-EC"/>
</dbReference>
<feature type="binding site" evidence="13">
    <location>
        <position position="311"/>
    </location>
    <ligand>
        <name>ATP</name>
        <dbReference type="ChEBI" id="CHEBI:30616"/>
    </ligand>
</feature>